<comment type="caution">
    <text evidence="1">The sequence shown here is derived from an EMBL/GenBank/DDBJ whole genome shotgun (WGS) entry which is preliminary data.</text>
</comment>
<accession>U1N4A0</accession>
<keyword evidence="2" id="KW-1185">Reference proteome</keyword>
<dbReference type="EMBL" id="ATCL01000002">
    <property type="protein sequence ID" value="ERG68691.1"/>
    <property type="molecule type" value="Genomic_DNA"/>
</dbReference>
<dbReference type="Proteomes" id="UP000016464">
    <property type="component" value="Unassembled WGS sequence"/>
</dbReference>
<evidence type="ECO:0000313" key="1">
    <source>
        <dbReference type="EMBL" id="ERG68691.1"/>
    </source>
</evidence>
<proteinExistence type="predicted"/>
<dbReference type="AlphaFoldDB" id="U1N4A0"/>
<dbReference type="PATRIC" id="fig|1345023.5.peg.9"/>
<name>U1N4A0_9BACL</name>
<gene>
    <name evidence="1" type="ORF">M467_15610</name>
</gene>
<organism evidence="1 2">
    <name type="scientific">Exiguobacterium chiriqhucha RW-2</name>
    <dbReference type="NCBI Taxonomy" id="1345023"/>
    <lineage>
        <taxon>Bacteria</taxon>
        <taxon>Bacillati</taxon>
        <taxon>Bacillota</taxon>
        <taxon>Bacilli</taxon>
        <taxon>Bacillales</taxon>
        <taxon>Bacillales Family XII. Incertae Sedis</taxon>
        <taxon>Exiguobacterium</taxon>
    </lineage>
</organism>
<sequence>MEVMKLDHRDPPFSELGDFKQWGRFDINVPLQGGQAELQAAVSIVRHHIPLRLGGFYIIASEDGILRSGSHDANLQKHIIHLLQQVQTGHVEDEALMNEPIWTIHYFTTP</sequence>
<protein>
    <submittedName>
        <fullName evidence="1">Uncharacterized protein</fullName>
    </submittedName>
</protein>
<reference evidence="1 2" key="1">
    <citation type="journal article" date="2013" name="Genome Announc.">
        <title>Draft Genome Sequence of Exiguobacterium pavilionensis Strain RW-2, with Wide Thermal, Salinity, and pH Tolerance, Isolated from Modern Freshwater Microbialites.</title>
        <authorList>
            <person name="White R.A.III."/>
            <person name="Grassa C.J."/>
            <person name="Suttle C.A."/>
        </authorList>
    </citation>
    <scope>NUCLEOTIDE SEQUENCE [LARGE SCALE GENOMIC DNA]</scope>
    <source>
        <strain evidence="1 2">RW-2</strain>
    </source>
</reference>
<evidence type="ECO:0000313" key="2">
    <source>
        <dbReference type="Proteomes" id="UP000016464"/>
    </source>
</evidence>